<dbReference type="EMBL" id="JACHIH010000019">
    <property type="protein sequence ID" value="MBB5048285.1"/>
    <property type="molecule type" value="Genomic_DNA"/>
</dbReference>
<keyword evidence="3" id="KW-0812">Transmembrane</keyword>
<dbReference type="Proteomes" id="UP000542353">
    <property type="component" value="Unassembled WGS sequence"/>
</dbReference>
<dbReference type="PANTHER" id="PTHR30273:SF2">
    <property type="entry name" value="PROTEIN FECR"/>
    <property type="match status" value="1"/>
</dbReference>
<dbReference type="InterPro" id="IPR032623">
    <property type="entry name" value="FecR_N"/>
</dbReference>
<organism evidence="3 4">
    <name type="scientific">Rhodopseudomonas rhenobacensis</name>
    <dbReference type="NCBI Taxonomy" id="87461"/>
    <lineage>
        <taxon>Bacteria</taxon>
        <taxon>Pseudomonadati</taxon>
        <taxon>Pseudomonadota</taxon>
        <taxon>Alphaproteobacteria</taxon>
        <taxon>Hyphomicrobiales</taxon>
        <taxon>Nitrobacteraceae</taxon>
        <taxon>Rhodopseudomonas</taxon>
    </lineage>
</organism>
<reference evidence="3 4" key="1">
    <citation type="submission" date="2020-08" db="EMBL/GenBank/DDBJ databases">
        <title>Genomic Encyclopedia of Type Strains, Phase IV (KMG-IV): sequencing the most valuable type-strain genomes for metagenomic binning, comparative biology and taxonomic classification.</title>
        <authorList>
            <person name="Goeker M."/>
        </authorList>
    </citation>
    <scope>NUCLEOTIDE SEQUENCE [LARGE SCALE GENOMIC DNA]</scope>
    <source>
        <strain evidence="3 4">DSM 12706</strain>
    </source>
</reference>
<evidence type="ECO:0000313" key="4">
    <source>
        <dbReference type="Proteomes" id="UP000542353"/>
    </source>
</evidence>
<keyword evidence="4" id="KW-1185">Reference proteome</keyword>
<dbReference type="RefSeq" id="WP_184258879.1">
    <property type="nucleotide sequence ID" value="NZ_JACHIH010000019.1"/>
</dbReference>
<dbReference type="PIRSF" id="PIRSF018266">
    <property type="entry name" value="FecR"/>
    <property type="match status" value="1"/>
</dbReference>
<sequence>MDEALDWVVRLKTGAPTRADVDALQRWRQQSDAHEQAFKSAARILRHAGIAAQRFSSEPPPPPSAVVASRPRALARRAFLGGAIAAAVGGYMVVRPPLDLWPSLEELSADYRTGKGEHRKIAITPDVLLEMNTQTSIAQRSAAGDTQIELISGEAAVSSSSGSKPFVMTAADGRISARQADFNARCLDGIVTVACLSGDVDVEQGGKIVRLRKAEQISYSVAGIDQLIAVDPQQIAAWQAGQLIFRDKPLASVVSEINRYRPGKIIITNADLKRRTVNGTFQIDKLGDFVAQVEKLFGAQATSLPGGVVLLS</sequence>
<evidence type="ECO:0000259" key="1">
    <source>
        <dbReference type="Pfam" id="PF04773"/>
    </source>
</evidence>
<evidence type="ECO:0000313" key="3">
    <source>
        <dbReference type="EMBL" id="MBB5048285.1"/>
    </source>
</evidence>
<dbReference type="Pfam" id="PF04773">
    <property type="entry name" value="FecR"/>
    <property type="match status" value="1"/>
</dbReference>
<accession>A0A7W7Z5S8</accession>
<dbReference type="Pfam" id="PF16220">
    <property type="entry name" value="DUF4880"/>
    <property type="match status" value="1"/>
</dbReference>
<comment type="caution">
    <text evidence="3">The sequence shown here is derived from an EMBL/GenBank/DDBJ whole genome shotgun (WGS) entry which is preliminary data.</text>
</comment>
<feature type="domain" description="FecR N-terminal" evidence="2">
    <location>
        <begin position="2"/>
        <end position="43"/>
    </location>
</feature>
<proteinExistence type="predicted"/>
<evidence type="ECO:0000259" key="2">
    <source>
        <dbReference type="Pfam" id="PF16220"/>
    </source>
</evidence>
<dbReference type="AlphaFoldDB" id="A0A7W7Z5S8"/>
<dbReference type="GO" id="GO:0016989">
    <property type="term" value="F:sigma factor antagonist activity"/>
    <property type="evidence" value="ECO:0007669"/>
    <property type="project" value="TreeGrafter"/>
</dbReference>
<protein>
    <submittedName>
        <fullName evidence="3">Transmembrane sensor</fullName>
    </submittedName>
</protein>
<name>A0A7W7Z5S8_9BRAD</name>
<dbReference type="InterPro" id="IPR006860">
    <property type="entry name" value="FecR"/>
</dbReference>
<dbReference type="PANTHER" id="PTHR30273">
    <property type="entry name" value="PERIPLASMIC SIGNAL SENSOR AND SIGMA FACTOR ACTIVATOR FECR-RELATED"/>
    <property type="match status" value="1"/>
</dbReference>
<keyword evidence="3" id="KW-0472">Membrane</keyword>
<feature type="domain" description="FecR protein" evidence="1">
    <location>
        <begin position="110"/>
        <end position="200"/>
    </location>
</feature>
<dbReference type="Gene3D" id="2.60.120.1440">
    <property type="match status" value="1"/>
</dbReference>
<gene>
    <name evidence="3" type="ORF">HNR60_003048</name>
</gene>
<dbReference type="Gene3D" id="3.55.50.30">
    <property type="match status" value="1"/>
</dbReference>
<dbReference type="InterPro" id="IPR012373">
    <property type="entry name" value="Ferrdict_sens_TM"/>
</dbReference>